<feature type="region of interest" description="Disordered" evidence="1">
    <location>
        <begin position="42"/>
        <end position="125"/>
    </location>
</feature>
<gene>
    <name evidence="3" type="ORF">ABVQ20_00585</name>
</gene>
<dbReference type="Proteomes" id="UP001548832">
    <property type="component" value="Unassembled WGS sequence"/>
</dbReference>
<feature type="chain" id="PRO_5046239231" description="Secreted protein" evidence="2">
    <location>
        <begin position="25"/>
        <end position="125"/>
    </location>
</feature>
<reference evidence="3 4" key="1">
    <citation type="submission" date="2024-06" db="EMBL/GenBank/DDBJ databases">
        <authorList>
            <person name="Kim D.-U."/>
        </authorList>
    </citation>
    <scope>NUCLEOTIDE SEQUENCE [LARGE SCALE GENOMIC DNA]</scope>
    <source>
        <strain evidence="3 4">KACC15460</strain>
    </source>
</reference>
<organism evidence="3 4">
    <name type="scientific">Mesorhizobium shangrilense</name>
    <dbReference type="NCBI Taxonomy" id="460060"/>
    <lineage>
        <taxon>Bacteria</taxon>
        <taxon>Pseudomonadati</taxon>
        <taxon>Pseudomonadota</taxon>
        <taxon>Alphaproteobacteria</taxon>
        <taxon>Hyphomicrobiales</taxon>
        <taxon>Phyllobacteriaceae</taxon>
        <taxon>Mesorhizobium</taxon>
    </lineage>
</organism>
<dbReference type="EMBL" id="JBEWSZ010000001">
    <property type="protein sequence ID" value="MET2825466.1"/>
    <property type="molecule type" value="Genomic_DNA"/>
</dbReference>
<comment type="caution">
    <text evidence="3">The sequence shown here is derived from an EMBL/GenBank/DDBJ whole genome shotgun (WGS) entry which is preliminary data.</text>
</comment>
<name>A0ABV2D610_9HYPH</name>
<evidence type="ECO:0008006" key="5">
    <source>
        <dbReference type="Google" id="ProtNLM"/>
    </source>
</evidence>
<evidence type="ECO:0000313" key="4">
    <source>
        <dbReference type="Proteomes" id="UP001548832"/>
    </source>
</evidence>
<sequence length="125" mass="13287">MLQLRHLAFASSVALMMATPAAHAAAMPLPLPYKPTITVVDRLANPVPSQDVGPGDDQSAQPDEVAPDDLPPTDEILPPDVNDENNTDMMQPDEMPRDGGDAPRPPAVSNDNDNGQLPQDQDDGN</sequence>
<keyword evidence="4" id="KW-1185">Reference proteome</keyword>
<evidence type="ECO:0000256" key="2">
    <source>
        <dbReference type="SAM" id="SignalP"/>
    </source>
</evidence>
<proteinExistence type="predicted"/>
<feature type="signal peptide" evidence="2">
    <location>
        <begin position="1"/>
        <end position="24"/>
    </location>
</feature>
<accession>A0ABV2D610</accession>
<dbReference type="RefSeq" id="WP_354457560.1">
    <property type="nucleotide sequence ID" value="NZ_JBEWSZ010000001.1"/>
</dbReference>
<keyword evidence="2" id="KW-0732">Signal</keyword>
<feature type="compositionally biased region" description="Polar residues" evidence="1">
    <location>
        <begin position="109"/>
        <end position="119"/>
    </location>
</feature>
<protein>
    <recommendedName>
        <fullName evidence="5">Secreted protein</fullName>
    </recommendedName>
</protein>
<evidence type="ECO:0000313" key="3">
    <source>
        <dbReference type="EMBL" id="MET2825466.1"/>
    </source>
</evidence>
<evidence type="ECO:0000256" key="1">
    <source>
        <dbReference type="SAM" id="MobiDB-lite"/>
    </source>
</evidence>